<sequence>MFIYRCQVRSSWLDSNGHMNARRHFEVFSDAGDLACHDLGLGLSYIKEGHSVFTGDFHITYVREIPAGTSLTIATRIVDLDAKRFVLHQEMIDDHDQMLAATAEQLQLNVGAASRKVEPFRSEVLTRLRDAQRNQDSSLPRNVGRTASLAAGAPAR</sequence>
<gene>
    <name evidence="2" type="ORF">FBZ95_1218</name>
</gene>
<dbReference type="Proteomes" id="UP000315914">
    <property type="component" value="Unassembled WGS sequence"/>
</dbReference>
<dbReference type="GO" id="GO:0016787">
    <property type="term" value="F:hydrolase activity"/>
    <property type="evidence" value="ECO:0007669"/>
    <property type="project" value="UniProtKB-KW"/>
</dbReference>
<keyword evidence="2" id="KW-0378">Hydrolase</keyword>
<accession>A0A560J4Y8</accession>
<reference evidence="2 3" key="1">
    <citation type="submission" date="2019-06" db="EMBL/GenBank/DDBJ databases">
        <title>Genomic Encyclopedia of Type Strains, Phase IV (KMG-V): Genome sequencing to study the core and pangenomes of soil and plant-associated prokaryotes.</title>
        <authorList>
            <person name="Whitman W."/>
        </authorList>
    </citation>
    <scope>NUCLEOTIDE SEQUENCE [LARGE SCALE GENOMIC DNA]</scope>
    <source>
        <strain evidence="2 3">BR 10556</strain>
    </source>
</reference>
<dbReference type="SUPFAM" id="SSF54637">
    <property type="entry name" value="Thioesterase/thiol ester dehydrase-isomerase"/>
    <property type="match status" value="1"/>
</dbReference>
<dbReference type="Pfam" id="PF13279">
    <property type="entry name" value="4HBT_2"/>
    <property type="match status" value="1"/>
</dbReference>
<dbReference type="RefSeq" id="WP_080138911.1">
    <property type="nucleotide sequence ID" value="NZ_LWIG01000039.1"/>
</dbReference>
<protein>
    <submittedName>
        <fullName evidence="2">Acyl-CoA thioester hydrolase</fullName>
    </submittedName>
</protein>
<dbReference type="EMBL" id="VITW01000021">
    <property type="protein sequence ID" value="TWB65895.1"/>
    <property type="molecule type" value="Genomic_DNA"/>
</dbReference>
<organism evidence="2 3">
    <name type="scientific">Bradyrhizobium sacchari</name>
    <dbReference type="NCBI Taxonomy" id="1399419"/>
    <lineage>
        <taxon>Bacteria</taxon>
        <taxon>Pseudomonadati</taxon>
        <taxon>Pseudomonadota</taxon>
        <taxon>Alphaproteobacteria</taxon>
        <taxon>Hyphomicrobiales</taxon>
        <taxon>Nitrobacteraceae</taxon>
        <taxon>Bradyrhizobium</taxon>
    </lineage>
</organism>
<feature type="region of interest" description="Disordered" evidence="1">
    <location>
        <begin position="131"/>
        <end position="156"/>
    </location>
</feature>
<dbReference type="Gene3D" id="3.10.129.10">
    <property type="entry name" value="Hotdog Thioesterase"/>
    <property type="match status" value="1"/>
</dbReference>
<dbReference type="STRING" id="1399419.A5906_08345"/>
<dbReference type="OrthoDB" id="9803287at2"/>
<evidence type="ECO:0000313" key="2">
    <source>
        <dbReference type="EMBL" id="TWB65895.1"/>
    </source>
</evidence>
<comment type="caution">
    <text evidence="2">The sequence shown here is derived from an EMBL/GenBank/DDBJ whole genome shotgun (WGS) entry which is preliminary data.</text>
</comment>
<name>A0A560J4Y8_9BRAD</name>
<dbReference type="AlphaFoldDB" id="A0A560J4Y8"/>
<evidence type="ECO:0000313" key="3">
    <source>
        <dbReference type="Proteomes" id="UP000315914"/>
    </source>
</evidence>
<dbReference type="InterPro" id="IPR029069">
    <property type="entry name" value="HotDog_dom_sf"/>
</dbReference>
<keyword evidence="3" id="KW-1185">Reference proteome</keyword>
<dbReference type="CDD" id="cd00586">
    <property type="entry name" value="4HBT"/>
    <property type="match status" value="1"/>
</dbReference>
<proteinExistence type="predicted"/>
<evidence type="ECO:0000256" key="1">
    <source>
        <dbReference type="SAM" id="MobiDB-lite"/>
    </source>
</evidence>